<dbReference type="RefSeq" id="WP_011524802.1">
    <property type="nucleotide sequence ID" value="NC_008009.1"/>
</dbReference>
<organism evidence="3 4">
    <name type="scientific">Koribacter versatilis (strain Ellin345)</name>
    <dbReference type="NCBI Taxonomy" id="204669"/>
    <lineage>
        <taxon>Bacteria</taxon>
        <taxon>Pseudomonadati</taxon>
        <taxon>Acidobacteriota</taxon>
        <taxon>Terriglobia</taxon>
        <taxon>Terriglobales</taxon>
        <taxon>Candidatus Korobacteraceae</taxon>
        <taxon>Candidatus Korobacter</taxon>
    </lineage>
</organism>
<dbReference type="OrthoDB" id="9770107at2"/>
<keyword evidence="3" id="KW-0121">Carboxypeptidase</keyword>
<protein>
    <submittedName>
        <fullName evidence="3">Peptidase S10, serine carboxypeptidase</fullName>
    </submittedName>
</protein>
<keyword evidence="3" id="KW-0378">Hydrolase</keyword>
<evidence type="ECO:0000256" key="2">
    <source>
        <dbReference type="SAM" id="SignalP"/>
    </source>
</evidence>
<evidence type="ECO:0000313" key="4">
    <source>
        <dbReference type="Proteomes" id="UP000002432"/>
    </source>
</evidence>
<dbReference type="KEGG" id="aba:Acid345_4003"/>
<dbReference type="Proteomes" id="UP000002432">
    <property type="component" value="Chromosome"/>
</dbReference>
<feature type="signal peptide" evidence="2">
    <location>
        <begin position="1"/>
        <end position="21"/>
    </location>
</feature>
<dbReference type="HOGENOM" id="CLU_032786_0_0_0"/>
<sequence length="561" mass="62458">MKQSWLNALLCCAILGATAGAQQKNPPKPQVEKSSPSENIANRPANAPEEPRAQREERRQEDAPQQPRGEGQKPSMKWDMTETAPVVTHHEINVNGRALRYTATVGRLPIKDLTGTTEALMFYVAYTLDGQDATKRPVTFAFNGGPGSASIWLHMGALGPRRVALQQDGMMPPSPYHLIDNPGTPLEKTDLVLIDAIGTGFSRPADLEKGKKFWSVKGDIEAFGEFIRLYITRNERWASPLYIFGESYGTTRAAGISGYLVDRGIAFNGICLLSEVLNFETLEFSKSNDLGYQLTLPSYTMIAGYHKMLAPELLQNMEKTKSEVEQFANGEYAQALQAGDSLTADQRAHIVEQLAKYTGLKKDFIEQSNMRIDVRGFTHNLLIDQKLRVGRLDGRYTGPDPNGLMDTPFYDPTGSATDPPFTATFNNYLRNDLGYKTDMPYYVSARDMAGATEPGQRGGGPFQWEWGSAIEGYPDTATALRAAMVKDPYLKVLVMEGDYDLATPYFAANYTMNHLDLTQQYRKNISYARYAAGHMVYLPMDGLAKMKKDYDSFLDQTANRQ</sequence>
<keyword evidence="3" id="KW-0645">Protease</keyword>
<dbReference type="GO" id="GO:0004185">
    <property type="term" value="F:serine-type carboxypeptidase activity"/>
    <property type="evidence" value="ECO:0007669"/>
    <property type="project" value="InterPro"/>
</dbReference>
<accession>Q1IJE7</accession>
<dbReference type="Pfam" id="PF00450">
    <property type="entry name" value="Peptidase_S10"/>
    <property type="match status" value="1"/>
</dbReference>
<dbReference type="SUPFAM" id="SSF53474">
    <property type="entry name" value="alpha/beta-Hydrolases"/>
    <property type="match status" value="1"/>
</dbReference>
<dbReference type="Gene3D" id="3.40.50.1820">
    <property type="entry name" value="alpha/beta hydrolase"/>
    <property type="match status" value="1"/>
</dbReference>
<feature type="compositionally biased region" description="Basic and acidic residues" evidence="1">
    <location>
        <begin position="49"/>
        <end position="62"/>
    </location>
</feature>
<dbReference type="eggNOG" id="COG2939">
    <property type="taxonomic scope" value="Bacteria"/>
</dbReference>
<dbReference type="EMBL" id="CP000360">
    <property type="protein sequence ID" value="ABF43003.1"/>
    <property type="molecule type" value="Genomic_DNA"/>
</dbReference>
<feature type="chain" id="PRO_5004191077" evidence="2">
    <location>
        <begin position="22"/>
        <end position="561"/>
    </location>
</feature>
<dbReference type="InterPro" id="IPR029058">
    <property type="entry name" value="AB_hydrolase_fold"/>
</dbReference>
<dbReference type="EnsemblBacteria" id="ABF43003">
    <property type="protein sequence ID" value="ABF43003"/>
    <property type="gene ID" value="Acid345_4003"/>
</dbReference>
<dbReference type="InterPro" id="IPR001563">
    <property type="entry name" value="Peptidase_S10"/>
</dbReference>
<proteinExistence type="predicted"/>
<reference evidence="3 4" key="1">
    <citation type="journal article" date="2009" name="Appl. Environ. Microbiol.">
        <title>Three genomes from the phylum Acidobacteria provide insight into the lifestyles of these microorganisms in soils.</title>
        <authorList>
            <person name="Ward N.L."/>
            <person name="Challacombe J.F."/>
            <person name="Janssen P.H."/>
            <person name="Henrissat B."/>
            <person name="Coutinho P.M."/>
            <person name="Wu M."/>
            <person name="Xie G."/>
            <person name="Haft D.H."/>
            <person name="Sait M."/>
            <person name="Badger J."/>
            <person name="Barabote R.D."/>
            <person name="Bradley B."/>
            <person name="Brettin T.S."/>
            <person name="Brinkac L.M."/>
            <person name="Bruce D."/>
            <person name="Creasy T."/>
            <person name="Daugherty S.C."/>
            <person name="Davidsen T.M."/>
            <person name="DeBoy R.T."/>
            <person name="Detter J.C."/>
            <person name="Dodson R.J."/>
            <person name="Durkin A.S."/>
            <person name="Ganapathy A."/>
            <person name="Gwinn-Giglio M."/>
            <person name="Han C.S."/>
            <person name="Khouri H."/>
            <person name="Kiss H."/>
            <person name="Kothari S.P."/>
            <person name="Madupu R."/>
            <person name="Nelson K.E."/>
            <person name="Nelson W.C."/>
            <person name="Paulsen I."/>
            <person name="Penn K."/>
            <person name="Ren Q."/>
            <person name="Rosovitz M.J."/>
            <person name="Selengut J.D."/>
            <person name="Shrivastava S."/>
            <person name="Sullivan S.A."/>
            <person name="Tapia R."/>
            <person name="Thompson L.S."/>
            <person name="Watkins K.L."/>
            <person name="Yang Q."/>
            <person name="Yu C."/>
            <person name="Zafar N."/>
            <person name="Zhou L."/>
            <person name="Kuske C.R."/>
        </authorList>
    </citation>
    <scope>NUCLEOTIDE SEQUENCE [LARGE SCALE GENOMIC DNA]</scope>
    <source>
        <strain evidence="3 4">Ellin345</strain>
    </source>
</reference>
<keyword evidence="4" id="KW-1185">Reference proteome</keyword>
<evidence type="ECO:0000256" key="1">
    <source>
        <dbReference type="SAM" id="MobiDB-lite"/>
    </source>
</evidence>
<dbReference type="STRING" id="204669.Acid345_4003"/>
<dbReference type="GO" id="GO:0006508">
    <property type="term" value="P:proteolysis"/>
    <property type="evidence" value="ECO:0007669"/>
    <property type="project" value="InterPro"/>
</dbReference>
<name>Q1IJE7_KORVE</name>
<gene>
    <name evidence="3" type="ordered locus">Acid345_4003</name>
</gene>
<dbReference type="AlphaFoldDB" id="Q1IJE7"/>
<keyword evidence="2" id="KW-0732">Signal</keyword>
<evidence type="ECO:0000313" key="3">
    <source>
        <dbReference type="EMBL" id="ABF43003.1"/>
    </source>
</evidence>
<feature type="region of interest" description="Disordered" evidence="1">
    <location>
        <begin position="19"/>
        <end position="78"/>
    </location>
</feature>